<gene>
    <name evidence="3" type="ORF">LTR25_005463</name>
</gene>
<keyword evidence="1" id="KW-0175">Coiled coil</keyword>
<dbReference type="AlphaFoldDB" id="A0AAV9Q942"/>
<feature type="region of interest" description="Disordered" evidence="2">
    <location>
        <begin position="182"/>
        <end position="237"/>
    </location>
</feature>
<comment type="caution">
    <text evidence="3">The sequence shown here is derived from an EMBL/GenBank/DDBJ whole genome shotgun (WGS) entry which is preliminary data.</text>
</comment>
<dbReference type="PANTHER" id="PTHR42070">
    <property type="entry name" value="FILAMENT ASSOCIATED PROTEIN, PUTATIVE (AFU_ORTHOLOGUE AFUA_8G06630)-RELATED"/>
    <property type="match status" value="1"/>
</dbReference>
<accession>A0AAV9Q942</accession>
<feature type="coiled-coil region" evidence="1">
    <location>
        <begin position="55"/>
        <end position="82"/>
    </location>
</feature>
<dbReference type="Gene3D" id="1.20.5.170">
    <property type="match status" value="1"/>
</dbReference>
<evidence type="ECO:0000313" key="4">
    <source>
        <dbReference type="Proteomes" id="UP001345827"/>
    </source>
</evidence>
<feature type="compositionally biased region" description="Pro residues" evidence="2">
    <location>
        <begin position="1"/>
        <end position="10"/>
    </location>
</feature>
<organism evidence="3 4">
    <name type="scientific">Vermiconidia calcicola</name>
    <dbReference type="NCBI Taxonomy" id="1690605"/>
    <lineage>
        <taxon>Eukaryota</taxon>
        <taxon>Fungi</taxon>
        <taxon>Dikarya</taxon>
        <taxon>Ascomycota</taxon>
        <taxon>Pezizomycotina</taxon>
        <taxon>Dothideomycetes</taxon>
        <taxon>Dothideomycetidae</taxon>
        <taxon>Mycosphaerellales</taxon>
        <taxon>Extremaceae</taxon>
        <taxon>Vermiconidia</taxon>
    </lineage>
</organism>
<keyword evidence="4" id="KW-1185">Reference proteome</keyword>
<feature type="compositionally biased region" description="Polar residues" evidence="2">
    <location>
        <begin position="108"/>
        <end position="121"/>
    </location>
</feature>
<proteinExistence type="predicted"/>
<dbReference type="Proteomes" id="UP001345827">
    <property type="component" value="Unassembled WGS sequence"/>
</dbReference>
<name>A0AAV9Q942_9PEZI</name>
<sequence>MPLSPSPPSSGPNRNTLNQRASRARRKTYIGELEHKVRTYESQGVKATEEVQRAARRVADENRVLREQIQALRVRNAELEALLMGGPVVASGHGWTHGPDWSGVQAERLQSSGPKATEQQYPSPPQMSEMAMAMALTKDESPTTANAYPTQLNLQSRQQPQLATSASSIHATVPGHAATLAVPSTVPSSRGSVPGHDMTESTASTPYSDDGTVDMDDDDPTTKPQPLPPVTQPSASVQEVNNANNGPWSNSTSCAQAAMIIASMRGLPPADDFVATEILSELGCAPRPATAKSKCCSSDFKQCSTQEAQHCMVDNAKLFGILDQEERLP</sequence>
<feature type="region of interest" description="Disordered" evidence="2">
    <location>
        <begin position="95"/>
        <end position="124"/>
    </location>
</feature>
<evidence type="ECO:0000313" key="3">
    <source>
        <dbReference type="EMBL" id="KAK5536789.1"/>
    </source>
</evidence>
<feature type="region of interest" description="Disordered" evidence="2">
    <location>
        <begin position="1"/>
        <end position="25"/>
    </location>
</feature>
<evidence type="ECO:0000256" key="2">
    <source>
        <dbReference type="SAM" id="MobiDB-lite"/>
    </source>
</evidence>
<dbReference type="CDD" id="cd14688">
    <property type="entry name" value="bZIP_YAP"/>
    <property type="match status" value="1"/>
</dbReference>
<dbReference type="EMBL" id="JAXLQG010000008">
    <property type="protein sequence ID" value="KAK5536789.1"/>
    <property type="molecule type" value="Genomic_DNA"/>
</dbReference>
<protein>
    <recommendedName>
        <fullName evidence="5">BZIP domain-containing protein</fullName>
    </recommendedName>
</protein>
<reference evidence="3 4" key="1">
    <citation type="submission" date="2023-06" db="EMBL/GenBank/DDBJ databases">
        <title>Black Yeasts Isolated from many extreme environments.</title>
        <authorList>
            <person name="Coleine C."/>
            <person name="Stajich J.E."/>
            <person name="Selbmann L."/>
        </authorList>
    </citation>
    <scope>NUCLEOTIDE SEQUENCE [LARGE SCALE GENOMIC DNA]</scope>
    <source>
        <strain evidence="3 4">CCFEE 5887</strain>
    </source>
</reference>
<dbReference type="PANTHER" id="PTHR42070:SF1">
    <property type="entry name" value="FILAMENT ASSOCIATED PROTEIN, PUTATIVE (AFU_ORTHOLOGUE AFUA_8G06630)-RELATED"/>
    <property type="match status" value="1"/>
</dbReference>
<evidence type="ECO:0000256" key="1">
    <source>
        <dbReference type="SAM" id="Coils"/>
    </source>
</evidence>
<evidence type="ECO:0008006" key="5">
    <source>
        <dbReference type="Google" id="ProtNLM"/>
    </source>
</evidence>